<keyword evidence="3" id="KW-1185">Reference proteome</keyword>
<dbReference type="Gene3D" id="3.40.630.30">
    <property type="match status" value="1"/>
</dbReference>
<accession>A0A0R1JSM6</accession>
<protein>
    <recommendedName>
        <fullName evidence="1">N-acetyltransferase domain-containing protein</fullName>
    </recommendedName>
</protein>
<feature type="domain" description="N-acetyltransferase" evidence="1">
    <location>
        <begin position="1"/>
        <end position="156"/>
    </location>
</feature>
<gene>
    <name evidence="2" type="ORF">FD02_GL000852</name>
</gene>
<dbReference type="AlphaFoldDB" id="A0A0R1JSM6"/>
<dbReference type="PATRIC" id="fig|1291734.4.peg.878"/>
<dbReference type="SUPFAM" id="SSF55729">
    <property type="entry name" value="Acyl-CoA N-acyltransferases (Nat)"/>
    <property type="match status" value="1"/>
</dbReference>
<dbReference type="STRING" id="1291734.FD02_GL000852"/>
<proteinExistence type="predicted"/>
<dbReference type="InterPro" id="IPR016181">
    <property type="entry name" value="Acyl_CoA_acyltransferase"/>
</dbReference>
<organism evidence="2 3">
    <name type="scientific">Lacticaseibacillus nasuensis JCM 17158</name>
    <dbReference type="NCBI Taxonomy" id="1291734"/>
    <lineage>
        <taxon>Bacteria</taxon>
        <taxon>Bacillati</taxon>
        <taxon>Bacillota</taxon>
        <taxon>Bacilli</taxon>
        <taxon>Lactobacillales</taxon>
        <taxon>Lactobacillaceae</taxon>
        <taxon>Lacticaseibacillus</taxon>
    </lineage>
</organism>
<evidence type="ECO:0000259" key="1">
    <source>
        <dbReference type="PROSITE" id="PS51186"/>
    </source>
</evidence>
<dbReference type="InterPro" id="IPR000182">
    <property type="entry name" value="GNAT_dom"/>
</dbReference>
<reference evidence="2 3" key="1">
    <citation type="journal article" date="2015" name="Genome Announc.">
        <title>Expanding the biotechnology potential of lactobacilli through comparative genomics of 213 strains and associated genera.</title>
        <authorList>
            <person name="Sun Z."/>
            <person name="Harris H.M."/>
            <person name="McCann A."/>
            <person name="Guo C."/>
            <person name="Argimon S."/>
            <person name="Zhang W."/>
            <person name="Yang X."/>
            <person name="Jeffery I.B."/>
            <person name="Cooney J.C."/>
            <person name="Kagawa T.F."/>
            <person name="Liu W."/>
            <person name="Song Y."/>
            <person name="Salvetti E."/>
            <person name="Wrobel A."/>
            <person name="Rasinkangas P."/>
            <person name="Parkhill J."/>
            <person name="Rea M.C."/>
            <person name="O'Sullivan O."/>
            <person name="Ritari J."/>
            <person name="Douillard F.P."/>
            <person name="Paul Ross R."/>
            <person name="Yang R."/>
            <person name="Briner A.E."/>
            <person name="Felis G.E."/>
            <person name="de Vos W.M."/>
            <person name="Barrangou R."/>
            <person name="Klaenhammer T.R."/>
            <person name="Caufield P.W."/>
            <person name="Cui Y."/>
            <person name="Zhang H."/>
            <person name="O'Toole P.W."/>
        </authorList>
    </citation>
    <scope>NUCLEOTIDE SEQUENCE [LARGE SCALE GENOMIC DNA]</scope>
    <source>
        <strain evidence="2 3">JCM 17158</strain>
    </source>
</reference>
<dbReference type="Pfam" id="PF00583">
    <property type="entry name" value="Acetyltransf_1"/>
    <property type="match status" value="1"/>
</dbReference>
<dbReference type="GO" id="GO:0016747">
    <property type="term" value="F:acyltransferase activity, transferring groups other than amino-acyl groups"/>
    <property type="evidence" value="ECO:0007669"/>
    <property type="project" value="InterPro"/>
</dbReference>
<dbReference type="PROSITE" id="PS51186">
    <property type="entry name" value="GNAT"/>
    <property type="match status" value="1"/>
</dbReference>
<sequence>MQQRNEALAVYRGSLDYFRETAQPLPTKATVHDDQAQVVAGGASRPNHYDLLIVGGKPIGVVSVVPSVPTAETITLRLLLVIRQARDRGYGQAVIAHLRQRYGHQQWHWLQVQVINAEPARLAFWQQEGFTIVSDQLVAMASGDWRQETILRLALDRD</sequence>
<dbReference type="Proteomes" id="UP000051804">
    <property type="component" value="Unassembled WGS sequence"/>
</dbReference>
<evidence type="ECO:0000313" key="2">
    <source>
        <dbReference type="EMBL" id="KRK74254.1"/>
    </source>
</evidence>
<name>A0A0R1JSM6_9LACO</name>
<dbReference type="EMBL" id="AZDJ01000001">
    <property type="protein sequence ID" value="KRK74254.1"/>
    <property type="molecule type" value="Genomic_DNA"/>
</dbReference>
<comment type="caution">
    <text evidence="2">The sequence shown here is derived from an EMBL/GenBank/DDBJ whole genome shotgun (WGS) entry which is preliminary data.</text>
</comment>
<evidence type="ECO:0000313" key="3">
    <source>
        <dbReference type="Proteomes" id="UP000051804"/>
    </source>
</evidence>